<feature type="domain" description="Calcineurin-like phosphoesterase" evidence="3">
    <location>
        <begin position="36"/>
        <end position="198"/>
    </location>
</feature>
<dbReference type="InterPro" id="IPR051158">
    <property type="entry name" value="Metallophosphoesterase_sf"/>
</dbReference>
<proteinExistence type="predicted"/>
<evidence type="ECO:0000259" key="3">
    <source>
        <dbReference type="Pfam" id="PF00149"/>
    </source>
</evidence>
<dbReference type="InterPro" id="IPR004843">
    <property type="entry name" value="Calcineurin-like_PHP"/>
</dbReference>
<evidence type="ECO:0000313" key="4">
    <source>
        <dbReference type="EMBL" id="SFL43023.1"/>
    </source>
</evidence>
<dbReference type="OrthoDB" id="9780884at2"/>
<dbReference type="InterPro" id="IPR029052">
    <property type="entry name" value="Metallo-depent_PP-like"/>
</dbReference>
<dbReference type="Gene3D" id="3.60.21.10">
    <property type="match status" value="1"/>
</dbReference>
<evidence type="ECO:0000313" key="5">
    <source>
        <dbReference type="Proteomes" id="UP000181969"/>
    </source>
</evidence>
<organism evidence="4 5">
    <name type="scientific">Lactococcus garvieae</name>
    <dbReference type="NCBI Taxonomy" id="1363"/>
    <lineage>
        <taxon>Bacteria</taxon>
        <taxon>Bacillati</taxon>
        <taxon>Bacillota</taxon>
        <taxon>Bacilli</taxon>
        <taxon>Lactobacillales</taxon>
        <taxon>Streptococcaceae</taxon>
        <taxon>Lactococcus</taxon>
    </lineage>
</organism>
<dbReference type="EMBL" id="FOTJ01000009">
    <property type="protein sequence ID" value="SFL43023.1"/>
    <property type="molecule type" value="Genomic_DNA"/>
</dbReference>
<dbReference type="CDD" id="cd07385">
    <property type="entry name" value="MPP_YkuE_C"/>
    <property type="match status" value="1"/>
</dbReference>
<evidence type="ECO:0000256" key="2">
    <source>
        <dbReference type="ARBA" id="ARBA00022801"/>
    </source>
</evidence>
<evidence type="ECO:0000256" key="1">
    <source>
        <dbReference type="ARBA" id="ARBA00022723"/>
    </source>
</evidence>
<dbReference type="GO" id="GO:0008758">
    <property type="term" value="F:UDP-2,3-diacylglucosamine hydrolase activity"/>
    <property type="evidence" value="ECO:0007669"/>
    <property type="project" value="TreeGrafter"/>
</dbReference>
<dbReference type="SUPFAM" id="SSF56300">
    <property type="entry name" value="Metallo-dependent phosphatases"/>
    <property type="match status" value="1"/>
</dbReference>
<dbReference type="GO" id="GO:0009245">
    <property type="term" value="P:lipid A biosynthetic process"/>
    <property type="evidence" value="ECO:0007669"/>
    <property type="project" value="TreeGrafter"/>
</dbReference>
<reference evidence="4 5" key="1">
    <citation type="submission" date="2016-10" db="EMBL/GenBank/DDBJ databases">
        <authorList>
            <person name="de Groot N.N."/>
        </authorList>
    </citation>
    <scope>NUCLEOTIDE SEQUENCE [LARGE SCALE GENOMIC DNA]</scope>
    <source>
        <strain evidence="4 5">M79</strain>
    </source>
</reference>
<dbReference type="Pfam" id="PF00149">
    <property type="entry name" value="Metallophos"/>
    <property type="match status" value="1"/>
</dbReference>
<dbReference type="Proteomes" id="UP000181969">
    <property type="component" value="Unassembled WGS sequence"/>
</dbReference>
<sequence length="255" mass="29061">MTWIIILLFCLLAYGIFLEPHFMRVRQVRISNTAGLKVAHFTDTHFNWHTHPRRFLKFAKHIRKTQPDLILFTGDLFDKVNWAQAHDVDKVKEILAELEAPLGKFAILGNHDFSYEGHAHYIRTFLEEAGFTVLTNQSLMSGPVALTGLDDLREGQPNFSMVPEQGKFSILMIHEPDTILQVEFPEKYDLVVAGHSHGGQIRLGNLRLRNDGSKMYDSGLYTLGIHTKLFVNAGIGLTFLPIRFGVPPELVYYEI</sequence>
<dbReference type="RefSeq" id="WP_074751394.1">
    <property type="nucleotide sequence ID" value="NZ_CAXVJC010000012.1"/>
</dbReference>
<keyword evidence="2" id="KW-0378">Hydrolase</keyword>
<dbReference type="AlphaFoldDB" id="A0A1I4HMR1"/>
<dbReference type="PANTHER" id="PTHR31302">
    <property type="entry name" value="TRANSMEMBRANE PROTEIN WITH METALLOPHOSPHOESTERASE DOMAIN-RELATED"/>
    <property type="match status" value="1"/>
</dbReference>
<protein>
    <recommendedName>
        <fullName evidence="3">Calcineurin-like phosphoesterase domain-containing protein</fullName>
    </recommendedName>
</protein>
<gene>
    <name evidence="4" type="ORF">SAMN05216438_10960</name>
</gene>
<name>A0A1I4HMR1_9LACT</name>
<accession>A0A1I4HMR1</accession>
<dbReference type="GO" id="GO:0016020">
    <property type="term" value="C:membrane"/>
    <property type="evidence" value="ECO:0007669"/>
    <property type="project" value="GOC"/>
</dbReference>
<keyword evidence="1" id="KW-0479">Metal-binding</keyword>
<dbReference type="GO" id="GO:0046872">
    <property type="term" value="F:metal ion binding"/>
    <property type="evidence" value="ECO:0007669"/>
    <property type="project" value="UniProtKB-KW"/>
</dbReference>
<dbReference type="PANTHER" id="PTHR31302:SF31">
    <property type="entry name" value="PHOSPHODIESTERASE YAEI"/>
    <property type="match status" value="1"/>
</dbReference>